<dbReference type="EMBL" id="CACSLK010027773">
    <property type="protein sequence ID" value="CAA0829115.1"/>
    <property type="molecule type" value="Genomic_DNA"/>
</dbReference>
<sequence>MSYSNNPSANRVEPLVAKDSSDDKFVSPPLLLGIETTSHVPEECLDDFDISKVFISTSIVGRRYRSAEVLDPESKICLCRDPENVKDPNAIKVLYVDSEYDNVLGYIPRELAQHLSPLMDKFHLNFEGSITAMPKDSRAAVPIQIACKNIELCDQICSEKIQDFKSLWRDVLHAVDLAKTNPSGMTRSMNNLVLLIQEVLKSNPHLFTDSEKSFLESFVSLPDDSKRLFARLYTRKGPWFRMSTISYPQIADCHLAAKKLLDAGYISSLQRENELEDNHLEEVLNLLNVDELRGALRVLNKKCSQGIRKKEIIDLLLSLGKYGCCPELQSSVLKVTGSCVKVSPLAESLLWRAERLFFLNGEQDLSAFLLVDLGIVKYPAYRCIVSEPIFVNRSDLLLYEEAIEISQIMVELLDENKSELILRCIEISVSRMSISFEEDKSSGGESTATFQSHFSASWVYSKVALLGVSFLEREKRYTDAINLLKQLLNTFISDRRRGYWTLRLSVDLEHLGLIDDSLQVAENGLLDSWVRAGARIALQRRVLRLGKPPRRWKTPSYSKSMKRKIFEVHVQGRPLNCKTGMKSVFYGEDGERCGVEQLALQYYAGEGGGWQGVHTESGIWLTIFGILMWDVIFAEVPNVFQNKFQTAPLDLETDAFYQTRKNLIEAQCEKIRDGMTEELLITSWDSHVGTSCRGVNWEKHSLTDLRAAVKCIGGACLASICRHLAQDYRSWSSGMPDLLLWRLHDCYSGEAKLVEVKGPRDRLSEQQSAWLLVLMDCGFSVEPAVGLLDGGKPMAAQPIPCGAGFSLFRVGGVGDELREVFAGSPWRLSRWWSSIAGVESGGRASKSKSIRESIHEQRKFVDVLTKVLSQCEAHSVNALRLNMEFFIAHEFEACLERAFACKMKTLDLTFLIDSQSLPPCVLTSESLVDLKLNTFDIKIKNGDVCLPALKRLRLEYVTLYGSLENLISGCPVLEEFAVLSYISVVVDETVVCQCISSPSMKRLVLGCELPFRLKIDTPALEYLNLYHIKAYNLSVGLMDSLIEAYIVGHLVKPPVNDNPYSRSLLEFVGRLSSVKKLSLRACRWGKVADSDSTPVIKFHNLAKLTVGGDWRSISYFLEKANTLQVLNVVEAQEPECETVPLQLLPPKCLLANSVLKLHNLTKLELSVNGWFLSYFLEKADKLKVLIISRAAAAAAEIHFAKRPENAGKLVVVIFPSFDERYLSSVLFESVRKWAESMIFEP</sequence>
<feature type="domain" description="VRR-NUC" evidence="7">
    <location>
        <begin position="675"/>
        <end position="788"/>
    </location>
</feature>
<comment type="function">
    <text evidence="5">Nuclease required for the repair of DNA interstrand cross-links (ICL). Acts as a 5'-3' exonuclease that anchors at a cut end of DNA and cleaves DNA successively at every third nucleotide, allowing to excise an ICL from one strand through flanking incisions.</text>
</comment>
<dbReference type="InterPro" id="IPR036052">
    <property type="entry name" value="TrpB-like_PALP_sf"/>
</dbReference>
<evidence type="ECO:0000259" key="7">
    <source>
        <dbReference type="SMART" id="SM00990"/>
    </source>
</evidence>
<dbReference type="InterPro" id="IPR049132">
    <property type="entry name" value="FAN1-like_euk"/>
</dbReference>
<evidence type="ECO:0000313" key="8">
    <source>
        <dbReference type="EMBL" id="CAA0829115.1"/>
    </source>
</evidence>
<dbReference type="SUPFAM" id="SSF52058">
    <property type="entry name" value="L domain-like"/>
    <property type="match status" value="1"/>
</dbReference>
<evidence type="ECO:0000313" key="9">
    <source>
        <dbReference type="Proteomes" id="UP001153555"/>
    </source>
</evidence>
<dbReference type="PANTHER" id="PTHR15749">
    <property type="entry name" value="FANCONI-ASSOCIATED NUCLEASE 1"/>
    <property type="match status" value="1"/>
</dbReference>
<dbReference type="Gene3D" id="3.40.50.1100">
    <property type="match status" value="1"/>
</dbReference>
<dbReference type="Pfam" id="PF21170">
    <property type="entry name" value="FAN1_TPR"/>
    <property type="match status" value="1"/>
</dbReference>
<keyword evidence="5" id="KW-0227">DNA damage</keyword>
<feature type="domain" description="HIRAN" evidence="6">
    <location>
        <begin position="52"/>
        <end position="149"/>
    </location>
</feature>
<dbReference type="InterPro" id="IPR033315">
    <property type="entry name" value="Fan1-like"/>
</dbReference>
<keyword evidence="1 5" id="KW-0540">Nuclease</keyword>
<dbReference type="GO" id="GO:0017108">
    <property type="term" value="F:5'-flap endonuclease activity"/>
    <property type="evidence" value="ECO:0007669"/>
    <property type="project" value="TreeGrafter"/>
</dbReference>
<evidence type="ECO:0000259" key="6">
    <source>
        <dbReference type="SMART" id="SM00910"/>
    </source>
</evidence>
<evidence type="ECO:0000256" key="4">
    <source>
        <dbReference type="ARBA" id="ARBA00022842"/>
    </source>
</evidence>
<dbReference type="Pfam" id="PF08774">
    <property type="entry name" value="VRR_NUC"/>
    <property type="match status" value="1"/>
</dbReference>
<dbReference type="InterPro" id="IPR014905">
    <property type="entry name" value="HIRAN"/>
</dbReference>
<dbReference type="CDD" id="cd22326">
    <property type="entry name" value="FAN1-like"/>
    <property type="match status" value="1"/>
</dbReference>
<dbReference type="EC" id="3.1.4.1" evidence="5"/>
<dbReference type="PANTHER" id="PTHR15749:SF4">
    <property type="entry name" value="FANCONI-ASSOCIATED NUCLEASE 1"/>
    <property type="match status" value="1"/>
</dbReference>
<dbReference type="InterPro" id="IPR049125">
    <property type="entry name" value="FAN1-like_WH"/>
</dbReference>
<keyword evidence="2 5" id="KW-0479">Metal-binding</keyword>
<dbReference type="GO" id="GO:0004528">
    <property type="term" value="F:phosphodiesterase I activity"/>
    <property type="evidence" value="ECO:0007669"/>
    <property type="project" value="UniProtKB-EC"/>
</dbReference>
<gene>
    <name evidence="8" type="ORF">SHERM_24705</name>
</gene>
<keyword evidence="4 5" id="KW-0460">Magnesium</keyword>
<proteinExistence type="inferred from homology"/>
<comment type="caution">
    <text evidence="8">The sequence shown here is derived from an EMBL/GenBank/DDBJ whole genome shotgun (WGS) entry which is preliminary data.</text>
</comment>
<dbReference type="InterPro" id="IPR049126">
    <property type="entry name" value="FAN1-like_TPR"/>
</dbReference>
<keyword evidence="9" id="KW-1185">Reference proteome</keyword>
<dbReference type="GO" id="GO:0005634">
    <property type="term" value="C:nucleus"/>
    <property type="evidence" value="ECO:0007669"/>
    <property type="project" value="UniProtKB-SubCell"/>
</dbReference>
<comment type="subcellular location">
    <subcellularLocation>
        <location evidence="5">Nucleus</location>
    </subcellularLocation>
</comment>
<comment type="similarity">
    <text evidence="5">Belongs to the FAN1 family.</text>
</comment>
<dbReference type="Pfam" id="PF21315">
    <property type="entry name" value="FAN1_HTH"/>
    <property type="match status" value="1"/>
</dbReference>
<dbReference type="GO" id="GO:0070336">
    <property type="term" value="F:flap-structured DNA binding"/>
    <property type="evidence" value="ECO:0007669"/>
    <property type="project" value="TreeGrafter"/>
</dbReference>
<keyword evidence="5" id="KW-0539">Nucleus</keyword>
<dbReference type="GO" id="GO:0036297">
    <property type="term" value="P:interstrand cross-link repair"/>
    <property type="evidence" value="ECO:0007669"/>
    <property type="project" value="InterPro"/>
</dbReference>
<keyword evidence="5" id="KW-0234">DNA repair</keyword>
<dbReference type="GO" id="GO:0016818">
    <property type="term" value="F:hydrolase activity, acting on acid anhydrides, in phosphorus-containing anhydrides"/>
    <property type="evidence" value="ECO:0007669"/>
    <property type="project" value="InterPro"/>
</dbReference>
<dbReference type="InterPro" id="IPR055411">
    <property type="entry name" value="LRR_FXL15/At3g58940/PEG3-like"/>
</dbReference>
<reference evidence="8" key="1">
    <citation type="submission" date="2019-12" db="EMBL/GenBank/DDBJ databases">
        <authorList>
            <person name="Scholes J."/>
        </authorList>
    </citation>
    <scope>NUCLEOTIDE SEQUENCE</scope>
</reference>
<dbReference type="Proteomes" id="UP001153555">
    <property type="component" value="Unassembled WGS sequence"/>
</dbReference>
<dbReference type="GO" id="GO:0008409">
    <property type="term" value="F:5'-3' exonuclease activity"/>
    <property type="evidence" value="ECO:0007669"/>
    <property type="project" value="TreeGrafter"/>
</dbReference>
<dbReference type="SMART" id="SM00990">
    <property type="entry name" value="VRR_NUC"/>
    <property type="match status" value="1"/>
</dbReference>
<dbReference type="InterPro" id="IPR014883">
    <property type="entry name" value="VRR_NUC"/>
</dbReference>
<evidence type="ECO:0000256" key="1">
    <source>
        <dbReference type="ARBA" id="ARBA00022722"/>
    </source>
</evidence>
<keyword evidence="3 5" id="KW-0378">Hydrolase</keyword>
<dbReference type="Gene3D" id="3.30.70.2330">
    <property type="match status" value="1"/>
</dbReference>
<protein>
    <recommendedName>
        <fullName evidence="5">Fanconi-associated nuclease</fullName>
        <ecNumber evidence="5">3.1.4.1</ecNumber>
    </recommendedName>
</protein>
<dbReference type="Pfam" id="PF08797">
    <property type="entry name" value="HIRAN"/>
    <property type="match status" value="1"/>
</dbReference>
<dbReference type="GO" id="GO:0008270">
    <property type="term" value="F:zinc ion binding"/>
    <property type="evidence" value="ECO:0007669"/>
    <property type="project" value="InterPro"/>
</dbReference>
<evidence type="ECO:0000256" key="5">
    <source>
        <dbReference type="RuleBase" id="RU365033"/>
    </source>
</evidence>
<dbReference type="OrthoDB" id="76364at2759"/>
<organism evidence="8 9">
    <name type="scientific">Striga hermonthica</name>
    <name type="common">Purple witchweed</name>
    <name type="synonym">Buchnera hermonthica</name>
    <dbReference type="NCBI Taxonomy" id="68872"/>
    <lineage>
        <taxon>Eukaryota</taxon>
        <taxon>Viridiplantae</taxon>
        <taxon>Streptophyta</taxon>
        <taxon>Embryophyta</taxon>
        <taxon>Tracheophyta</taxon>
        <taxon>Spermatophyta</taxon>
        <taxon>Magnoliopsida</taxon>
        <taxon>eudicotyledons</taxon>
        <taxon>Gunneridae</taxon>
        <taxon>Pentapetalae</taxon>
        <taxon>asterids</taxon>
        <taxon>lamiids</taxon>
        <taxon>Lamiales</taxon>
        <taxon>Orobanchaceae</taxon>
        <taxon>Buchnereae</taxon>
        <taxon>Striga</taxon>
    </lineage>
</organism>
<comment type="catalytic activity">
    <reaction evidence="5">
        <text>Hydrolytically removes 5'-nucleotides successively from the 3'-hydroxy termini of 3'-hydroxy-terminated oligonucleotides.</text>
        <dbReference type="EC" id="3.1.4.1"/>
    </reaction>
</comment>
<name>A0A9N7NEN1_STRHE</name>
<dbReference type="AlphaFoldDB" id="A0A9N7NEN1"/>
<evidence type="ECO:0000256" key="3">
    <source>
        <dbReference type="ARBA" id="ARBA00022801"/>
    </source>
</evidence>
<keyword evidence="5" id="KW-0464">Manganese</keyword>
<evidence type="ECO:0000256" key="2">
    <source>
        <dbReference type="ARBA" id="ARBA00022723"/>
    </source>
</evidence>
<accession>A0A9N7NEN1</accession>
<comment type="cofactor">
    <cofactor evidence="5">
        <name>Mg(2+)</name>
        <dbReference type="ChEBI" id="CHEBI:18420"/>
    </cofactor>
    <cofactor evidence="5">
        <name>Mn(2+)</name>
        <dbReference type="ChEBI" id="CHEBI:29035"/>
    </cofactor>
</comment>
<dbReference type="SMART" id="SM00910">
    <property type="entry name" value="HIRAN"/>
    <property type="match status" value="1"/>
</dbReference>
<dbReference type="Pfam" id="PF24758">
    <property type="entry name" value="LRR_At5g56370"/>
    <property type="match status" value="1"/>
</dbReference>